<proteinExistence type="predicted"/>
<reference evidence="1" key="2">
    <citation type="submission" date="2020-11" db="EMBL/GenBank/DDBJ databases">
        <authorList>
            <person name="McCartney M.A."/>
            <person name="Auch B."/>
            <person name="Kono T."/>
            <person name="Mallez S."/>
            <person name="Becker A."/>
            <person name="Gohl D.M."/>
            <person name="Silverstein K.A.T."/>
            <person name="Koren S."/>
            <person name="Bechman K.B."/>
            <person name="Herman A."/>
            <person name="Abrahante J.E."/>
            <person name="Garbe J."/>
        </authorList>
    </citation>
    <scope>NUCLEOTIDE SEQUENCE</scope>
    <source>
        <strain evidence="1">Duluth1</strain>
        <tissue evidence="1">Whole animal</tissue>
    </source>
</reference>
<protein>
    <submittedName>
        <fullName evidence="1">Uncharacterized protein</fullName>
    </submittedName>
</protein>
<sequence>MVHMLIQVEELEPFPVHTEQTSVLVLELAEDLVLGNILEQTSGLAQVLESSMMDK</sequence>
<comment type="caution">
    <text evidence="1">The sequence shown here is derived from an EMBL/GenBank/DDBJ whole genome shotgun (WGS) entry which is preliminary data.</text>
</comment>
<dbReference type="EMBL" id="JAIWYP010000009">
    <property type="protein sequence ID" value="KAH3771798.1"/>
    <property type="molecule type" value="Genomic_DNA"/>
</dbReference>
<dbReference type="AlphaFoldDB" id="A0A9D4IHA2"/>
<dbReference type="Proteomes" id="UP000828390">
    <property type="component" value="Unassembled WGS sequence"/>
</dbReference>
<evidence type="ECO:0000313" key="2">
    <source>
        <dbReference type="Proteomes" id="UP000828390"/>
    </source>
</evidence>
<reference evidence="1" key="1">
    <citation type="journal article" date="2019" name="bioRxiv">
        <title>The Genome of the Zebra Mussel, Dreissena polymorpha: A Resource for Invasive Species Research.</title>
        <authorList>
            <person name="McCartney M.A."/>
            <person name="Auch B."/>
            <person name="Kono T."/>
            <person name="Mallez S."/>
            <person name="Zhang Y."/>
            <person name="Obille A."/>
            <person name="Becker A."/>
            <person name="Abrahante J.E."/>
            <person name="Garbe J."/>
            <person name="Badalamenti J.P."/>
            <person name="Herman A."/>
            <person name="Mangelson H."/>
            <person name="Liachko I."/>
            <person name="Sullivan S."/>
            <person name="Sone E.D."/>
            <person name="Koren S."/>
            <person name="Silverstein K.A.T."/>
            <person name="Beckman K.B."/>
            <person name="Gohl D.M."/>
        </authorList>
    </citation>
    <scope>NUCLEOTIDE SEQUENCE</scope>
    <source>
        <strain evidence="1">Duluth1</strain>
        <tissue evidence="1">Whole animal</tissue>
    </source>
</reference>
<evidence type="ECO:0000313" key="1">
    <source>
        <dbReference type="EMBL" id="KAH3771798.1"/>
    </source>
</evidence>
<gene>
    <name evidence="1" type="ORF">DPMN_173127</name>
</gene>
<name>A0A9D4IHA2_DREPO</name>
<accession>A0A9D4IHA2</accession>
<keyword evidence="2" id="KW-1185">Reference proteome</keyword>
<organism evidence="1 2">
    <name type="scientific">Dreissena polymorpha</name>
    <name type="common">Zebra mussel</name>
    <name type="synonym">Mytilus polymorpha</name>
    <dbReference type="NCBI Taxonomy" id="45954"/>
    <lineage>
        <taxon>Eukaryota</taxon>
        <taxon>Metazoa</taxon>
        <taxon>Spiralia</taxon>
        <taxon>Lophotrochozoa</taxon>
        <taxon>Mollusca</taxon>
        <taxon>Bivalvia</taxon>
        <taxon>Autobranchia</taxon>
        <taxon>Heteroconchia</taxon>
        <taxon>Euheterodonta</taxon>
        <taxon>Imparidentia</taxon>
        <taxon>Neoheterodontei</taxon>
        <taxon>Myida</taxon>
        <taxon>Dreissenoidea</taxon>
        <taxon>Dreissenidae</taxon>
        <taxon>Dreissena</taxon>
    </lineage>
</organism>